<gene>
    <name evidence="1" type="ORF">SE18_01485</name>
</gene>
<name>A0A0P6Y207_9CHLR</name>
<dbReference type="OrthoDB" id="9851885at2"/>
<evidence type="ECO:0000313" key="1">
    <source>
        <dbReference type="EMBL" id="KPL91684.1"/>
    </source>
</evidence>
<sequence length="62" mass="6639">MQKQTMLETKSEEVIIFGLTYLEEEAAEIQDVVGCLMPIGSDGYTVTGCDDSDGGNPGELIP</sequence>
<dbReference type="EMBL" id="LGKP01000004">
    <property type="protein sequence ID" value="KPL91684.1"/>
    <property type="molecule type" value="Genomic_DNA"/>
</dbReference>
<dbReference type="Proteomes" id="UP000050277">
    <property type="component" value="Unassembled WGS sequence"/>
</dbReference>
<keyword evidence="2" id="KW-1185">Reference proteome</keyword>
<proteinExistence type="predicted"/>
<reference evidence="1 2" key="1">
    <citation type="submission" date="2015-07" db="EMBL/GenBank/DDBJ databases">
        <title>Whole genome sequence of Herpetosiphon geysericola DSM 7119.</title>
        <authorList>
            <person name="Hemp J."/>
            <person name="Ward L.M."/>
            <person name="Pace L.A."/>
            <person name="Fischer W.W."/>
        </authorList>
    </citation>
    <scope>NUCLEOTIDE SEQUENCE [LARGE SCALE GENOMIC DNA]</scope>
    <source>
        <strain evidence="1 2">DSM 7119</strain>
    </source>
</reference>
<comment type="caution">
    <text evidence="1">The sequence shown here is derived from an EMBL/GenBank/DDBJ whole genome shotgun (WGS) entry which is preliminary data.</text>
</comment>
<organism evidence="1 2">
    <name type="scientific">Herpetosiphon geysericola</name>
    <dbReference type="NCBI Taxonomy" id="70996"/>
    <lineage>
        <taxon>Bacteria</taxon>
        <taxon>Bacillati</taxon>
        <taxon>Chloroflexota</taxon>
        <taxon>Chloroflexia</taxon>
        <taxon>Herpetosiphonales</taxon>
        <taxon>Herpetosiphonaceae</taxon>
        <taxon>Herpetosiphon</taxon>
    </lineage>
</organism>
<dbReference type="Pfam" id="PF14409">
    <property type="entry name" value="Herpeto_peptide"/>
    <property type="match status" value="1"/>
</dbReference>
<evidence type="ECO:0000313" key="2">
    <source>
        <dbReference type="Proteomes" id="UP000050277"/>
    </source>
</evidence>
<dbReference type="RefSeq" id="WP_054532642.1">
    <property type="nucleotide sequence ID" value="NZ_LGKP01000004.1"/>
</dbReference>
<protein>
    <submittedName>
        <fullName evidence="1">Uncharacterized protein</fullName>
    </submittedName>
</protein>
<dbReference type="AlphaFoldDB" id="A0A0P6Y207"/>
<accession>A0A0P6Y207</accession>